<dbReference type="InParanoid" id="A0A2N3N173"/>
<dbReference type="PANTHER" id="PTHR35204:SF1">
    <property type="entry name" value="ENTEROTOXIN"/>
    <property type="match status" value="1"/>
</dbReference>
<dbReference type="EMBL" id="NLAX01001036">
    <property type="protein sequence ID" value="PKS06175.1"/>
    <property type="molecule type" value="Genomic_DNA"/>
</dbReference>
<keyword evidence="2" id="KW-0732">Signal</keyword>
<feature type="compositionally biased region" description="Pro residues" evidence="1">
    <location>
        <begin position="117"/>
        <end position="139"/>
    </location>
</feature>
<dbReference type="OrthoDB" id="10261782at2759"/>
<dbReference type="FunCoup" id="A0A2N3N173">
    <property type="interactions" value="14"/>
</dbReference>
<gene>
    <name evidence="3" type="ORF">jhhlp_007492</name>
</gene>
<name>A0A2N3N173_9PEZI</name>
<sequence>MPFQILTSLILLAAASPIIGAAGSHHQTIQPSAARARENAADIFNAVHAAMRQWGSSLHHNGLGLIPATVPEGTMLYHGSMRNSTPDSFEWLAFEIEHAENFAWSRPDRGAGGPGKRPGPPGGPPGGPGERPGSPPPGEGPDRQDSSGRQGPHQQMRAWHHTPDFSAQVPLGETTDDHEGVPNRRGYLHMYRANRNLNLLYIDGMSAGKSNKGTLDSQDLLLRGITGSPSFGERERAADICKLVKEWGLDGVIRMEAGFEILYCDFEQGLDLVEMLRRPRADSPELGVRMGSFEWLRATAARYEGIGGGRAKLDFSGMVNVLWYPVNTTNPNGELPRLVETNADERQQILARVAEVARTRIARDGIDWQGVVDMIVSRHDRRIAHLAEDDVEEIDFAGQVFALTNTFVDSPSSPSDIIDMANLDDGAAEARRRCAEHYLRFPRESRATWTKEDEMIDAAIQGVTARICDDFFTVRSLLLQRNTRQPQVSRVDALERARGIMRSLKRDLDWAAWKKCAGCKVNEICFVAMWPFGLVQDHYTPSCMNSTRLAERHGFGRRGEGYWSD</sequence>
<protein>
    <submittedName>
        <fullName evidence="3">Uncharacterized protein</fullName>
    </submittedName>
</protein>
<dbReference type="VEuPathDB" id="FungiDB:jhhlp_007492"/>
<feature type="chain" id="PRO_5015008046" evidence="2">
    <location>
        <begin position="21"/>
        <end position="565"/>
    </location>
</feature>
<organism evidence="3 4">
    <name type="scientific">Lomentospora prolificans</name>
    <dbReference type="NCBI Taxonomy" id="41688"/>
    <lineage>
        <taxon>Eukaryota</taxon>
        <taxon>Fungi</taxon>
        <taxon>Dikarya</taxon>
        <taxon>Ascomycota</taxon>
        <taxon>Pezizomycotina</taxon>
        <taxon>Sordariomycetes</taxon>
        <taxon>Hypocreomycetidae</taxon>
        <taxon>Microascales</taxon>
        <taxon>Microascaceae</taxon>
        <taxon>Lomentospora</taxon>
    </lineage>
</organism>
<proteinExistence type="predicted"/>
<dbReference type="PANTHER" id="PTHR35204">
    <property type="entry name" value="YALI0A21131P"/>
    <property type="match status" value="1"/>
</dbReference>
<reference evidence="3 4" key="1">
    <citation type="journal article" date="2017" name="G3 (Bethesda)">
        <title>First Draft Genome Sequence of the Pathogenic Fungus Lomentospora prolificans (Formerly Scedosporium prolificans).</title>
        <authorList>
            <person name="Luo R."/>
            <person name="Zimin A."/>
            <person name="Workman R."/>
            <person name="Fan Y."/>
            <person name="Pertea G."/>
            <person name="Grossman N."/>
            <person name="Wear M.P."/>
            <person name="Jia B."/>
            <person name="Miller H."/>
            <person name="Casadevall A."/>
            <person name="Timp W."/>
            <person name="Zhang S.X."/>
            <person name="Salzberg S.L."/>
        </authorList>
    </citation>
    <scope>NUCLEOTIDE SEQUENCE [LARGE SCALE GENOMIC DNA]</scope>
    <source>
        <strain evidence="3 4">JHH-5317</strain>
    </source>
</reference>
<dbReference type="InterPro" id="IPR038921">
    <property type="entry name" value="YOR389W-like"/>
</dbReference>
<dbReference type="Proteomes" id="UP000233524">
    <property type="component" value="Unassembled WGS sequence"/>
</dbReference>
<evidence type="ECO:0000256" key="1">
    <source>
        <dbReference type="SAM" id="MobiDB-lite"/>
    </source>
</evidence>
<evidence type="ECO:0000256" key="2">
    <source>
        <dbReference type="SAM" id="SignalP"/>
    </source>
</evidence>
<feature type="region of interest" description="Disordered" evidence="1">
    <location>
        <begin position="104"/>
        <end position="157"/>
    </location>
</feature>
<evidence type="ECO:0000313" key="4">
    <source>
        <dbReference type="Proteomes" id="UP000233524"/>
    </source>
</evidence>
<keyword evidence="4" id="KW-1185">Reference proteome</keyword>
<dbReference type="STRING" id="41688.A0A2N3N173"/>
<evidence type="ECO:0000313" key="3">
    <source>
        <dbReference type="EMBL" id="PKS06175.1"/>
    </source>
</evidence>
<feature type="signal peptide" evidence="2">
    <location>
        <begin position="1"/>
        <end position="20"/>
    </location>
</feature>
<accession>A0A2N3N173</accession>
<dbReference type="AlphaFoldDB" id="A0A2N3N173"/>
<comment type="caution">
    <text evidence="3">The sequence shown here is derived from an EMBL/GenBank/DDBJ whole genome shotgun (WGS) entry which is preliminary data.</text>
</comment>